<protein>
    <submittedName>
        <fullName evidence="2">Lipoprotein</fullName>
    </submittedName>
</protein>
<gene>
    <name evidence="2" type="ORF">N866_17820</name>
</gene>
<keyword evidence="3" id="KW-1185">Reference proteome</keyword>
<dbReference type="AlphaFoldDB" id="A0A021VRM6"/>
<evidence type="ECO:0000313" key="2">
    <source>
        <dbReference type="EMBL" id="EYR63839.1"/>
    </source>
</evidence>
<organism evidence="2 3">
    <name type="scientific">Actinotalea ferrariae CF5-4</name>
    <dbReference type="NCBI Taxonomy" id="948458"/>
    <lineage>
        <taxon>Bacteria</taxon>
        <taxon>Bacillati</taxon>
        <taxon>Actinomycetota</taxon>
        <taxon>Actinomycetes</taxon>
        <taxon>Micrococcales</taxon>
        <taxon>Cellulomonadaceae</taxon>
        <taxon>Actinotalea</taxon>
    </lineage>
</organism>
<dbReference type="PROSITE" id="PS51257">
    <property type="entry name" value="PROKAR_LIPOPROTEIN"/>
    <property type="match status" value="1"/>
</dbReference>
<name>A0A021VRM6_9CELL</name>
<keyword evidence="1" id="KW-0732">Signal</keyword>
<dbReference type="Proteomes" id="UP000019753">
    <property type="component" value="Unassembled WGS sequence"/>
</dbReference>
<dbReference type="EMBL" id="AXCW01000065">
    <property type="protein sequence ID" value="EYR63839.1"/>
    <property type="molecule type" value="Genomic_DNA"/>
</dbReference>
<evidence type="ECO:0000256" key="1">
    <source>
        <dbReference type="SAM" id="SignalP"/>
    </source>
</evidence>
<dbReference type="OrthoDB" id="3267550at2"/>
<accession>A0A021VRM6</accession>
<keyword evidence="2" id="KW-0449">Lipoprotein</keyword>
<proteinExistence type="predicted"/>
<sequence length="159" mass="15819">MAKRSTPSPRRRTSVAVALALPALLAGCSATNPITTDLDYDPSDGVSQQLGDVQVGNLIVLTAEEGAPGTLLGFVANRGAQDASVVLAVGGEQSGSIDVPAGGTVRLGPDGDETVDLSAVPGIPGSKLEVTVTSDVSGAASVEVPVLDGTLPEYADLVP</sequence>
<feature type="chain" id="PRO_5001497224" evidence="1">
    <location>
        <begin position="31"/>
        <end position="159"/>
    </location>
</feature>
<reference evidence="2 3" key="1">
    <citation type="submission" date="2014-01" db="EMBL/GenBank/DDBJ databases">
        <title>Actinotalea ferrariae CF5-4.</title>
        <authorList>
            <person name="Chen F."/>
            <person name="Li Y."/>
            <person name="Wang G."/>
        </authorList>
    </citation>
    <scope>NUCLEOTIDE SEQUENCE [LARGE SCALE GENOMIC DNA]</scope>
    <source>
        <strain evidence="2 3">CF5-4</strain>
    </source>
</reference>
<dbReference type="RefSeq" id="WP_034225047.1">
    <property type="nucleotide sequence ID" value="NZ_AXCW01000065.1"/>
</dbReference>
<comment type="caution">
    <text evidence="2">The sequence shown here is derived from an EMBL/GenBank/DDBJ whole genome shotgun (WGS) entry which is preliminary data.</text>
</comment>
<feature type="signal peptide" evidence="1">
    <location>
        <begin position="1"/>
        <end position="30"/>
    </location>
</feature>
<evidence type="ECO:0000313" key="3">
    <source>
        <dbReference type="Proteomes" id="UP000019753"/>
    </source>
</evidence>